<gene>
    <name evidence="1" type="ORF">SAMEA104719789_01761</name>
</gene>
<accession>A0A383U3B8</accession>
<protein>
    <submittedName>
        <fullName evidence="1">Uncharacterized protein</fullName>
    </submittedName>
</protein>
<sequence length="112" mass="13301">MRKIKLLTLLLLQNCFPSFEPKKETLKEVTQNETKIEWIDLIGTLDQDFPDYIIIKKNNRIDTICEAHNIKDFTLKNNTITIKFLGTPKKYNYPIEIPEHIYEYNIKVDTIN</sequence>
<keyword evidence="2" id="KW-1185">Reference proteome</keyword>
<organism evidence="1 2">
    <name type="scientific">Candidatus Ornithobacterium hominis</name>
    <dbReference type="NCBI Taxonomy" id="2497989"/>
    <lineage>
        <taxon>Bacteria</taxon>
        <taxon>Pseudomonadati</taxon>
        <taxon>Bacteroidota</taxon>
        <taxon>Flavobacteriia</taxon>
        <taxon>Flavobacteriales</taxon>
        <taxon>Weeksellaceae</taxon>
        <taxon>Ornithobacterium</taxon>
    </lineage>
</organism>
<dbReference type="Proteomes" id="UP000262142">
    <property type="component" value="Unassembled WGS sequence"/>
</dbReference>
<dbReference type="RefSeq" id="WP_119059899.1">
    <property type="nucleotide sequence ID" value="NZ_UNSC01000011.1"/>
</dbReference>
<dbReference type="EMBL" id="UNSC01000011">
    <property type="protein sequence ID" value="SZD74335.1"/>
    <property type="molecule type" value="Genomic_DNA"/>
</dbReference>
<evidence type="ECO:0000313" key="1">
    <source>
        <dbReference type="EMBL" id="SZD74335.1"/>
    </source>
</evidence>
<proteinExistence type="predicted"/>
<dbReference type="AlphaFoldDB" id="A0A383U3B8"/>
<reference evidence="1 2" key="1">
    <citation type="submission" date="2018-09" db="EMBL/GenBank/DDBJ databases">
        <authorList>
            <consortium name="Pathogen Informatics"/>
        </authorList>
    </citation>
    <scope>NUCLEOTIDE SEQUENCE [LARGE SCALE GENOMIC DNA]</scope>
    <source>
        <strain evidence="1 2">OH-22767</strain>
    </source>
</reference>
<name>A0A383U3B8_9FLAO</name>
<evidence type="ECO:0000313" key="2">
    <source>
        <dbReference type="Proteomes" id="UP000262142"/>
    </source>
</evidence>